<dbReference type="STRING" id="1524460.IX84_18275"/>
<name>A0A098S4M6_9BACT</name>
<comment type="caution">
    <text evidence="1">The sequence shown here is derived from an EMBL/GenBank/DDBJ whole genome shotgun (WGS) entry which is preliminary data.</text>
</comment>
<sequence>MPTVAQVSLDSSAYQWENGHILLTWRMLSNVQFELEYNEDLEAEIPMPLFGESVKKLNGKPVQVKGYVIPISELNGPFTILSALPYKQCFFCGGAGPETVMDIFLQEGESRHFSMDETTTFRGRLRLNSDDFDYLNYILDDAEVVD</sequence>
<dbReference type="Gene3D" id="2.40.50.870">
    <property type="entry name" value="Protein of unknown function (DUF3299)"/>
    <property type="match status" value="1"/>
</dbReference>
<evidence type="ECO:0000313" key="2">
    <source>
        <dbReference type="Proteomes" id="UP000029736"/>
    </source>
</evidence>
<keyword evidence="2" id="KW-1185">Reference proteome</keyword>
<proteinExistence type="predicted"/>
<protein>
    <recommendedName>
        <fullName evidence="3">DUF3299 domain-containing protein</fullName>
    </recommendedName>
</protein>
<organism evidence="1 2">
    <name type="scientific">Phaeodactylibacter xiamenensis</name>
    <dbReference type="NCBI Taxonomy" id="1524460"/>
    <lineage>
        <taxon>Bacteria</taxon>
        <taxon>Pseudomonadati</taxon>
        <taxon>Bacteroidota</taxon>
        <taxon>Saprospiria</taxon>
        <taxon>Saprospirales</taxon>
        <taxon>Haliscomenobacteraceae</taxon>
        <taxon>Phaeodactylibacter</taxon>
    </lineage>
</organism>
<dbReference type="EMBL" id="JPOS01000039">
    <property type="protein sequence ID" value="KGE86981.1"/>
    <property type="molecule type" value="Genomic_DNA"/>
</dbReference>
<evidence type="ECO:0008006" key="3">
    <source>
        <dbReference type="Google" id="ProtNLM"/>
    </source>
</evidence>
<gene>
    <name evidence="1" type="ORF">IX84_18275</name>
</gene>
<evidence type="ECO:0000313" key="1">
    <source>
        <dbReference type="EMBL" id="KGE86981.1"/>
    </source>
</evidence>
<dbReference type="AlphaFoldDB" id="A0A098S4M6"/>
<accession>A0A098S4M6</accession>
<reference evidence="1 2" key="1">
    <citation type="journal article" date="2014" name="Int. J. Syst. Evol. Microbiol.">
        <title>Phaeodactylibacter xiamenensis gen. nov., sp. nov., a member of the family Saprospiraceae isolated from the marine alga Phaeodactylum tricornutum.</title>
        <authorList>
            <person name="Chen Z.Jr."/>
            <person name="Lei X."/>
            <person name="Lai Q."/>
            <person name="Li Y."/>
            <person name="Zhang B."/>
            <person name="Zhang J."/>
            <person name="Zhang H."/>
            <person name="Yang L."/>
            <person name="Zheng W."/>
            <person name="Tian Y."/>
            <person name="Yu Z."/>
            <person name="Xu H.Jr."/>
            <person name="Zheng T."/>
        </authorList>
    </citation>
    <scope>NUCLEOTIDE SEQUENCE [LARGE SCALE GENOMIC DNA]</scope>
    <source>
        <strain evidence="1 2">KD52</strain>
    </source>
</reference>
<dbReference type="Proteomes" id="UP000029736">
    <property type="component" value="Unassembled WGS sequence"/>
</dbReference>